<dbReference type="AlphaFoldDB" id="A0AA35ZNR3"/>
<dbReference type="Proteomes" id="UP001177003">
    <property type="component" value="Chromosome 8"/>
</dbReference>
<protein>
    <submittedName>
        <fullName evidence="1">Uncharacterized protein</fullName>
    </submittedName>
</protein>
<keyword evidence="2" id="KW-1185">Reference proteome</keyword>
<proteinExistence type="predicted"/>
<sequence>MMYESERMAKEQRDKELDELIALRKKFEAEEAKVKNVKLVLETHKSLFLAWSHEHIQKEAIDDPNLYWLEPTISFDLNNDVECQLDIHISTRAFLFHCFKKIEKFMISDSTVNRKLFLLYLKYAKPHYETWSLNRIMELKVGLLIQTEDFLNIQFKGFRGANHMLHEFTLADFPFMDPYDWLPLF</sequence>
<evidence type="ECO:0000313" key="2">
    <source>
        <dbReference type="Proteomes" id="UP001177003"/>
    </source>
</evidence>
<evidence type="ECO:0000313" key="1">
    <source>
        <dbReference type="EMBL" id="CAI9296084.1"/>
    </source>
</evidence>
<name>A0AA35ZNR3_LACSI</name>
<accession>A0AA35ZNR3</accession>
<reference evidence="1" key="1">
    <citation type="submission" date="2023-04" db="EMBL/GenBank/DDBJ databases">
        <authorList>
            <person name="Vijverberg K."/>
            <person name="Xiong W."/>
            <person name="Schranz E."/>
        </authorList>
    </citation>
    <scope>NUCLEOTIDE SEQUENCE</scope>
</reference>
<organism evidence="1 2">
    <name type="scientific">Lactuca saligna</name>
    <name type="common">Willowleaf lettuce</name>
    <dbReference type="NCBI Taxonomy" id="75948"/>
    <lineage>
        <taxon>Eukaryota</taxon>
        <taxon>Viridiplantae</taxon>
        <taxon>Streptophyta</taxon>
        <taxon>Embryophyta</taxon>
        <taxon>Tracheophyta</taxon>
        <taxon>Spermatophyta</taxon>
        <taxon>Magnoliopsida</taxon>
        <taxon>eudicotyledons</taxon>
        <taxon>Gunneridae</taxon>
        <taxon>Pentapetalae</taxon>
        <taxon>asterids</taxon>
        <taxon>campanulids</taxon>
        <taxon>Asterales</taxon>
        <taxon>Asteraceae</taxon>
        <taxon>Cichorioideae</taxon>
        <taxon>Cichorieae</taxon>
        <taxon>Lactucinae</taxon>
        <taxon>Lactuca</taxon>
    </lineage>
</organism>
<gene>
    <name evidence="1" type="ORF">LSALG_LOCUS34983</name>
</gene>
<dbReference type="EMBL" id="OX465084">
    <property type="protein sequence ID" value="CAI9296084.1"/>
    <property type="molecule type" value="Genomic_DNA"/>
</dbReference>